<sequence length="299" mass="32673">MPTPLDFAFSPIRDLHQNRTRRIHSLFRTTVGETERPADTYCLAHHALEGAEAAARAGDTPSFDWYQTHPDANGTALTTPTAVGPRIVVSPDPGLMPRSPISDTAYYVLGPDTTAASADELALTAAAFDTAARHGFGDLLADHAVVTCLLRRKALGDTLISWAITRLPGTVYTDHVDAPVVLGRDLIHEGGHNWLNDALTSIGCKLDEAATFHSPWRNARRPAFGFLHACWAFPLTMIYTARVLTETTGDIHRFLAGYLDQQRRLLATTTTDHATALALIPHPGLQQRLRHAYDEALSL</sequence>
<evidence type="ECO:0000313" key="2">
    <source>
        <dbReference type="Proteomes" id="UP001551329"/>
    </source>
</evidence>
<accession>A0ABV3CFR0</accession>
<organism evidence="1 2">
    <name type="scientific">Streptomyces narbonensis</name>
    <dbReference type="NCBI Taxonomy" id="67333"/>
    <lineage>
        <taxon>Bacteria</taxon>
        <taxon>Bacillati</taxon>
        <taxon>Actinomycetota</taxon>
        <taxon>Actinomycetes</taxon>
        <taxon>Kitasatosporales</taxon>
        <taxon>Streptomycetaceae</taxon>
        <taxon>Streptomyces</taxon>
    </lineage>
</organism>
<dbReference type="Proteomes" id="UP001551329">
    <property type="component" value="Unassembled WGS sequence"/>
</dbReference>
<gene>
    <name evidence="1" type="ORF">AB0A88_22835</name>
</gene>
<keyword evidence="2" id="KW-1185">Reference proteome</keyword>
<proteinExistence type="predicted"/>
<dbReference type="InterPro" id="IPR026337">
    <property type="entry name" value="AKG_HExxH"/>
</dbReference>
<name>A0ABV3CFR0_9ACTN</name>
<dbReference type="EMBL" id="JBEZAE010000015">
    <property type="protein sequence ID" value="MEU7072963.1"/>
    <property type="molecule type" value="Genomic_DNA"/>
</dbReference>
<dbReference type="NCBIfam" id="TIGR04267">
    <property type="entry name" value="mod_HExxH"/>
    <property type="match status" value="1"/>
</dbReference>
<comment type="caution">
    <text evidence="1">The sequence shown here is derived from an EMBL/GenBank/DDBJ whole genome shotgun (WGS) entry which is preliminary data.</text>
</comment>
<dbReference type="RefSeq" id="WP_358476262.1">
    <property type="nucleotide sequence ID" value="NZ_JBEZAE010000015.1"/>
</dbReference>
<reference evidence="1 2" key="1">
    <citation type="submission" date="2024-06" db="EMBL/GenBank/DDBJ databases">
        <title>The Natural Products Discovery Center: Release of the First 8490 Sequenced Strains for Exploring Actinobacteria Biosynthetic Diversity.</title>
        <authorList>
            <person name="Kalkreuter E."/>
            <person name="Kautsar S.A."/>
            <person name="Yang D."/>
            <person name="Bader C.D."/>
            <person name="Teijaro C.N."/>
            <person name="Fluegel L."/>
            <person name="Davis C.M."/>
            <person name="Simpson J.R."/>
            <person name="Lauterbach L."/>
            <person name="Steele A.D."/>
            <person name="Gui C."/>
            <person name="Meng S."/>
            <person name="Li G."/>
            <person name="Viehrig K."/>
            <person name="Ye F."/>
            <person name="Su P."/>
            <person name="Kiefer A.F."/>
            <person name="Nichols A."/>
            <person name="Cepeda A.J."/>
            <person name="Yan W."/>
            <person name="Fan B."/>
            <person name="Jiang Y."/>
            <person name="Adhikari A."/>
            <person name="Zheng C.-J."/>
            <person name="Schuster L."/>
            <person name="Cowan T.M."/>
            <person name="Smanski M.J."/>
            <person name="Chevrette M.G."/>
            <person name="De Carvalho L.P.S."/>
            <person name="Shen B."/>
        </authorList>
    </citation>
    <scope>NUCLEOTIDE SEQUENCE [LARGE SCALE GENOMIC DNA]</scope>
    <source>
        <strain evidence="1 2">NPDC045974</strain>
    </source>
</reference>
<evidence type="ECO:0000313" key="1">
    <source>
        <dbReference type="EMBL" id="MEU7072963.1"/>
    </source>
</evidence>
<protein>
    <submittedName>
        <fullName evidence="1">HEXXH motif-containing putative peptide modification protein</fullName>
    </submittedName>
</protein>